<dbReference type="PANTHER" id="PTHR33322">
    <property type="entry name" value="BAG DOMAIN CONTAINING PROTEIN, EXPRESSED"/>
    <property type="match status" value="1"/>
</dbReference>
<name>A0A8S2BAY6_ARAAE</name>
<reference evidence="4" key="1">
    <citation type="submission" date="2021-01" db="EMBL/GenBank/DDBJ databases">
        <authorList>
            <person name="Bezrukov I."/>
        </authorList>
    </citation>
    <scope>NUCLEOTIDE SEQUENCE</scope>
</reference>
<feature type="compositionally biased region" description="Basic and acidic residues" evidence="2">
    <location>
        <begin position="377"/>
        <end position="391"/>
    </location>
</feature>
<evidence type="ECO:0000259" key="3">
    <source>
        <dbReference type="Pfam" id="PF24583"/>
    </source>
</evidence>
<dbReference type="AlphaFoldDB" id="A0A8S2BAY6"/>
<protein>
    <recommendedName>
        <fullName evidence="3">DUF7610 domain-containing protein</fullName>
    </recommendedName>
</protein>
<evidence type="ECO:0000256" key="2">
    <source>
        <dbReference type="SAM" id="MobiDB-lite"/>
    </source>
</evidence>
<dbReference type="Proteomes" id="UP000682877">
    <property type="component" value="Chromosome 8"/>
</dbReference>
<dbReference type="PANTHER" id="PTHR33322:SF3">
    <property type="entry name" value="BAG FAMILY MOLECULAR CHAPERONE REGULATOR 7"/>
    <property type="match status" value="1"/>
</dbReference>
<dbReference type="GO" id="GO:0006457">
    <property type="term" value="P:protein folding"/>
    <property type="evidence" value="ECO:0007669"/>
    <property type="project" value="TreeGrafter"/>
</dbReference>
<dbReference type="Pfam" id="PF24583">
    <property type="entry name" value="DUF7610"/>
    <property type="match status" value="1"/>
</dbReference>
<dbReference type="EMBL" id="LR999458">
    <property type="protein sequence ID" value="CAE6254821.1"/>
    <property type="molecule type" value="Genomic_DNA"/>
</dbReference>
<dbReference type="InterPro" id="IPR056029">
    <property type="entry name" value="DUF7610"/>
</dbReference>
<evidence type="ECO:0000256" key="1">
    <source>
        <dbReference type="ARBA" id="ARBA00023186"/>
    </source>
</evidence>
<feature type="region of interest" description="Disordered" evidence="2">
    <location>
        <begin position="365"/>
        <end position="394"/>
    </location>
</feature>
<organism evidence="4 5">
    <name type="scientific">Arabidopsis arenosa</name>
    <name type="common">Sand rock-cress</name>
    <name type="synonym">Cardaminopsis arenosa</name>
    <dbReference type="NCBI Taxonomy" id="38785"/>
    <lineage>
        <taxon>Eukaryota</taxon>
        <taxon>Viridiplantae</taxon>
        <taxon>Streptophyta</taxon>
        <taxon>Embryophyta</taxon>
        <taxon>Tracheophyta</taxon>
        <taxon>Spermatophyta</taxon>
        <taxon>Magnoliopsida</taxon>
        <taxon>eudicotyledons</taxon>
        <taxon>Gunneridae</taxon>
        <taxon>Pentapetalae</taxon>
        <taxon>rosids</taxon>
        <taxon>malvids</taxon>
        <taxon>Brassicales</taxon>
        <taxon>Brassicaceae</taxon>
        <taxon>Camelineae</taxon>
        <taxon>Arabidopsis</taxon>
    </lineage>
</organism>
<accession>A0A8S2BAY6</accession>
<proteinExistence type="predicted"/>
<evidence type="ECO:0000313" key="5">
    <source>
        <dbReference type="Proteomes" id="UP000682877"/>
    </source>
</evidence>
<dbReference type="InterPro" id="IPR040400">
    <property type="entry name" value="BAG5/6/7/8"/>
</dbReference>
<evidence type="ECO:0000313" key="4">
    <source>
        <dbReference type="EMBL" id="CAE6254821.1"/>
    </source>
</evidence>
<feature type="domain" description="DUF7610" evidence="3">
    <location>
        <begin position="12"/>
        <end position="84"/>
    </location>
</feature>
<sequence length="587" mass="67475">MKTTKTKANTILEKKLEELECLLQEFGSGNGDLNAYREFELRFLFTHTLLSAEVSSVKDDEDEEMLKLRCMAKRLTEVEEAFKKLTGSINQPDMQSLESGGGVVNVDETGLVRSLVESLHEEYQDASLEEKMARRKTEKMKKKRLDLIDPYTCSPLIVRETSIVEPSSLFLGFPSFIDEDVEDLFDFSSPSPLDLYETVTDLVQIEKSPSSCKYKVIRRRLEPEYPLKYLCDRVSDLESKFDRLVSPKSDRKYTLTKEIKGSGERKYKWEAEIQGPPERKYKLEAEIEGSGERKYKWTTEIKGGKKDEEGLKLAALKKEKAKAKAIAAAEAEKKNKNKKKKSYNWTTEVKSERENGEVSHTYIIKASTGGEKKKKHEEKEKKEKKEKVETKSKKKEKTRVVVIEEEEEEDDESAEHGAIVLRKAFSRRTGAVRTKKGKNKEMPPEYAAVMIQRAFKAYLIRRSKSLRALRDLAIAKTKLKELRASFHNFSYRRLIARDAEERQKFSEKIIVLLLTVDAIEGVDVMVRGAKRSMVDELEAMLDVVDPQPQGKSLSMRRRTFDMPDSLIRKEIADGVTQIVQMLETEEE</sequence>
<dbReference type="GO" id="GO:0009506">
    <property type="term" value="C:plasmodesma"/>
    <property type="evidence" value="ECO:0007669"/>
    <property type="project" value="TreeGrafter"/>
</dbReference>
<gene>
    <name evidence="4" type="ORF">AARE701A_LOCUS22170</name>
</gene>
<keyword evidence="5" id="KW-1185">Reference proteome</keyword>
<dbReference type="PROSITE" id="PS50096">
    <property type="entry name" value="IQ"/>
    <property type="match status" value="1"/>
</dbReference>
<keyword evidence="1" id="KW-0143">Chaperone</keyword>